<proteinExistence type="predicted"/>
<protein>
    <recommendedName>
        <fullName evidence="4">Outer membrane protein</fullName>
    </recommendedName>
</protein>
<evidence type="ECO:0000313" key="2">
    <source>
        <dbReference type="EMBL" id="NMF92280.1"/>
    </source>
</evidence>
<dbReference type="RefSeq" id="WP_169197600.1">
    <property type="nucleotide sequence ID" value="NZ_WTVH02000010.1"/>
</dbReference>
<feature type="chain" id="PRO_5045106878" description="Outer membrane protein" evidence="1">
    <location>
        <begin position="20"/>
        <end position="338"/>
    </location>
</feature>
<evidence type="ECO:0008006" key="4">
    <source>
        <dbReference type="Google" id="ProtNLM"/>
    </source>
</evidence>
<reference evidence="2" key="1">
    <citation type="submission" date="2019-12" db="EMBL/GenBank/DDBJ databases">
        <title>Comparative genomics gives insights into the taxonomy of the Azoarcus-Aromatoleum group and reveals separate origins of nif in the plant-associated Azoarcus and non-plant-associated Aromatoleum sub-groups.</title>
        <authorList>
            <person name="Lafos M."/>
            <person name="Maluk M."/>
            <person name="Batista M."/>
            <person name="Junghare M."/>
            <person name="Carmona M."/>
            <person name="Faoro H."/>
            <person name="Cruz L.M."/>
            <person name="Battistoni F."/>
            <person name="De Souza E."/>
            <person name="Pedrosa F."/>
            <person name="Chen W.-M."/>
            <person name="Poole P.S."/>
            <person name="Dixon R.A."/>
            <person name="James E.K."/>
        </authorList>
    </citation>
    <scope>NUCLEOTIDE SEQUENCE</scope>
    <source>
        <strain evidence="2">U120</strain>
    </source>
</reference>
<name>A0ABX1N0F5_9RHOO</name>
<comment type="caution">
    <text evidence="2">The sequence shown here is derived from an EMBL/GenBank/DDBJ whole genome shotgun (WGS) entry which is preliminary data.</text>
</comment>
<feature type="signal peptide" evidence="1">
    <location>
        <begin position="1"/>
        <end position="19"/>
    </location>
</feature>
<dbReference type="SUPFAM" id="SSF56935">
    <property type="entry name" value="Porins"/>
    <property type="match status" value="1"/>
</dbReference>
<evidence type="ECO:0000313" key="3">
    <source>
        <dbReference type="Proteomes" id="UP000601990"/>
    </source>
</evidence>
<dbReference type="Proteomes" id="UP000601990">
    <property type="component" value="Unassembled WGS sequence"/>
</dbReference>
<organism evidence="2 3">
    <name type="scientific">Aromatoleum buckelii</name>
    <dbReference type="NCBI Taxonomy" id="200254"/>
    <lineage>
        <taxon>Bacteria</taxon>
        <taxon>Pseudomonadati</taxon>
        <taxon>Pseudomonadota</taxon>
        <taxon>Betaproteobacteria</taxon>
        <taxon>Rhodocyclales</taxon>
        <taxon>Rhodocyclaceae</taxon>
        <taxon>Aromatoleum</taxon>
    </lineage>
</organism>
<keyword evidence="1" id="KW-0732">Signal</keyword>
<evidence type="ECO:0000256" key="1">
    <source>
        <dbReference type="SAM" id="SignalP"/>
    </source>
</evidence>
<keyword evidence="3" id="KW-1185">Reference proteome</keyword>
<accession>A0ABX1N0F5</accession>
<sequence>MRPCFLLLPLIGYAALVPAAGPGDPALSPDTAAPPLAVDTQYARPPAAGMPLDDEGVMEQGRRGVRAFTEGVARTVDGWFGDIPFEEGGKVSGSVRFNFLARQDEGLRNNFRFRVRVDLPNVKRLGYLFVGQDNEQEEVTDQPETFRRQHQLLAESRRDDQAFFAGVGYALREFLEFRAGFRGGVDDVYAQARYKKLWRFSDRDVFGLRETIFWRSDDGFGSTLALNYDHAYSPSWSFRWQAVGTISEETSGLRWGNSLGMFKAYPNLRESALELLVNGETGRRVGVGEYGIRATWRQPIYRDWTFIELSAGHFWPQDDDDPERRRSWAAGLMVEALF</sequence>
<dbReference type="EMBL" id="WTVH01000003">
    <property type="protein sequence ID" value="NMF92280.1"/>
    <property type="molecule type" value="Genomic_DNA"/>
</dbReference>
<gene>
    <name evidence="2" type="ORF">GO608_02905</name>
</gene>